<comment type="caution">
    <text evidence="1">The sequence shown here is derived from an EMBL/GenBank/DDBJ whole genome shotgun (WGS) entry which is preliminary data.</text>
</comment>
<dbReference type="Proteomes" id="UP001162992">
    <property type="component" value="Chromosome 13"/>
</dbReference>
<dbReference type="EMBL" id="CM055104">
    <property type="protein sequence ID" value="KAJ7534512.1"/>
    <property type="molecule type" value="Genomic_DNA"/>
</dbReference>
<evidence type="ECO:0000313" key="2">
    <source>
        <dbReference type="Proteomes" id="UP001162992"/>
    </source>
</evidence>
<gene>
    <name evidence="1" type="ORF">O6H91_13G097400</name>
</gene>
<keyword evidence="2" id="KW-1185">Reference proteome</keyword>
<proteinExistence type="predicted"/>
<organism evidence="1 2">
    <name type="scientific">Diphasiastrum complanatum</name>
    <name type="common">Issler's clubmoss</name>
    <name type="synonym">Lycopodium complanatum</name>
    <dbReference type="NCBI Taxonomy" id="34168"/>
    <lineage>
        <taxon>Eukaryota</taxon>
        <taxon>Viridiplantae</taxon>
        <taxon>Streptophyta</taxon>
        <taxon>Embryophyta</taxon>
        <taxon>Tracheophyta</taxon>
        <taxon>Lycopodiopsida</taxon>
        <taxon>Lycopodiales</taxon>
        <taxon>Lycopodiaceae</taxon>
        <taxon>Lycopodioideae</taxon>
        <taxon>Diphasiastrum</taxon>
    </lineage>
</organism>
<name>A0ACC2BYQ9_DIPCM</name>
<sequence>MARKESEREEKRREEMANEARELVGQHLNYSAAFICSTCGIQFPPPAEIGDGAPPSSCLICCEERQFVPRTGQVWTTQSKMKHQYRNGFQKHEAGMYSIATVPKFAIGQRAFLLQTSEGNLLWDCVSFLDEATIDIVNALGGLKAIAISHPHYYSTNAQWSAAFGGIPVYIHERDKKWSVWEHERITFWRGDELHLWGGLTLLNLGGHFAGAQVLHWAGGAEGKGVLLTGDILQVSMDNATISIMRSYPNYIPLSASHAQRIGAKLNVWEFDRIYGAFLDREIETGAKSKVSFSLQRYIKWLNSTDLEI</sequence>
<reference evidence="2" key="1">
    <citation type="journal article" date="2024" name="Proc. Natl. Acad. Sci. U.S.A.">
        <title>Extraordinary preservation of gene collinearity over three hundred million years revealed in homosporous lycophytes.</title>
        <authorList>
            <person name="Li C."/>
            <person name="Wickell D."/>
            <person name="Kuo L.Y."/>
            <person name="Chen X."/>
            <person name="Nie B."/>
            <person name="Liao X."/>
            <person name="Peng D."/>
            <person name="Ji J."/>
            <person name="Jenkins J."/>
            <person name="Williams M."/>
            <person name="Shu S."/>
            <person name="Plott C."/>
            <person name="Barry K."/>
            <person name="Rajasekar S."/>
            <person name="Grimwood J."/>
            <person name="Han X."/>
            <person name="Sun S."/>
            <person name="Hou Z."/>
            <person name="He W."/>
            <person name="Dai G."/>
            <person name="Sun C."/>
            <person name="Schmutz J."/>
            <person name="Leebens-Mack J.H."/>
            <person name="Li F.W."/>
            <person name="Wang L."/>
        </authorList>
    </citation>
    <scope>NUCLEOTIDE SEQUENCE [LARGE SCALE GENOMIC DNA]</scope>
    <source>
        <strain evidence="2">cv. PW_Plant_1</strain>
    </source>
</reference>
<protein>
    <submittedName>
        <fullName evidence="1">Uncharacterized protein</fullName>
    </submittedName>
</protein>
<evidence type="ECO:0000313" key="1">
    <source>
        <dbReference type="EMBL" id="KAJ7534512.1"/>
    </source>
</evidence>
<accession>A0ACC2BYQ9</accession>